<protein>
    <submittedName>
        <fullName evidence="4">Chitin deacetylase 8-like</fullName>
    </submittedName>
</protein>
<dbReference type="KEGG" id="gmw:113513537"/>
<dbReference type="InParanoid" id="A0A6J1WPB0"/>
<evidence type="ECO:0000313" key="3">
    <source>
        <dbReference type="Proteomes" id="UP001652740"/>
    </source>
</evidence>
<dbReference type="GO" id="GO:0016810">
    <property type="term" value="F:hydrolase activity, acting on carbon-nitrogen (but not peptide) bonds"/>
    <property type="evidence" value="ECO:0007669"/>
    <property type="project" value="InterPro"/>
</dbReference>
<dbReference type="Gene3D" id="3.20.20.370">
    <property type="entry name" value="Glycoside hydrolase/deacetylase"/>
    <property type="match status" value="1"/>
</dbReference>
<dbReference type="PANTHER" id="PTHR45985">
    <property type="match status" value="1"/>
</dbReference>
<dbReference type="OrthoDB" id="504708at2759"/>
<feature type="domain" description="NodB homology" evidence="2">
    <location>
        <begin position="51"/>
        <end position="180"/>
    </location>
</feature>
<dbReference type="SUPFAM" id="SSF88713">
    <property type="entry name" value="Glycoside hydrolase/deacetylase"/>
    <property type="match status" value="1"/>
</dbReference>
<dbReference type="CDD" id="cd10975">
    <property type="entry name" value="CE4_CDA_like_2"/>
    <property type="match status" value="1"/>
</dbReference>
<gene>
    <name evidence="4" type="primary">LOC113513537</name>
</gene>
<dbReference type="InterPro" id="IPR011330">
    <property type="entry name" value="Glyco_hydro/deAcase_b/a-brl"/>
</dbReference>
<keyword evidence="3" id="KW-1185">Reference proteome</keyword>
<accession>A0A6J1WPB0</accession>
<evidence type="ECO:0000259" key="2">
    <source>
        <dbReference type="Pfam" id="PF01522"/>
    </source>
</evidence>
<evidence type="ECO:0000256" key="1">
    <source>
        <dbReference type="SAM" id="SignalP"/>
    </source>
</evidence>
<dbReference type="InterPro" id="IPR002509">
    <property type="entry name" value="NODB_dom"/>
</dbReference>
<feature type="signal peptide" evidence="1">
    <location>
        <begin position="1"/>
        <end position="16"/>
    </location>
</feature>
<dbReference type="AlphaFoldDB" id="A0A6J1WPB0"/>
<dbReference type="PANTHER" id="PTHR45985:SF8">
    <property type="entry name" value="CHITIN DEACETYLASE-LIKE 9, ISOFORM A"/>
    <property type="match status" value="1"/>
</dbReference>
<name>A0A6J1WPB0_GALME</name>
<sequence>MRCCLVLFLVFAFVAGQELPLAEPCDEELCQLPNCRCSTTSIPRGLLARDTPQFVMLTFDDNVNIINIETYREILYNRVNSNNCSSGVTFYVNHEYNNYQLVNELYNQGFEIALHSITHQTPQSYWQEATPEIMAREFGDQKLQMAHFANIPYESLKGVRIPFLQLGGNSSFQAMSEYGLEYDCTWPTITYTDPPLWPYTLDYASIQDCVISPCPTASIPGVWIIPMVSWRDLNGTPCSMVDSCPAVPPFDDEDAWFRFIVTNFERHYLSNRAPFGFFIHEWYLAVNPTVKRALSRFIDLVNNLNDAFLVKSYDVIEWIKNPVPVDEYRQQPCKTFTPSLCLPASCGPLASEHNEVDYWMQICNVCPRVYPWINNPLGI</sequence>
<dbReference type="InterPro" id="IPR052740">
    <property type="entry name" value="CE4"/>
</dbReference>
<dbReference type="Proteomes" id="UP001652740">
    <property type="component" value="Unplaced"/>
</dbReference>
<dbReference type="Pfam" id="PF01522">
    <property type="entry name" value="Polysacc_deac_1"/>
    <property type="match status" value="1"/>
</dbReference>
<reference evidence="4" key="1">
    <citation type="submission" date="2025-08" db="UniProtKB">
        <authorList>
            <consortium name="RefSeq"/>
        </authorList>
    </citation>
    <scope>IDENTIFICATION</scope>
    <source>
        <tissue evidence="4">Whole larvae</tissue>
    </source>
</reference>
<dbReference type="GO" id="GO:0005975">
    <property type="term" value="P:carbohydrate metabolic process"/>
    <property type="evidence" value="ECO:0007669"/>
    <property type="project" value="InterPro"/>
</dbReference>
<dbReference type="GeneID" id="113513537"/>
<evidence type="ECO:0000313" key="4">
    <source>
        <dbReference type="RefSeq" id="XP_026753329.1"/>
    </source>
</evidence>
<proteinExistence type="predicted"/>
<organism evidence="3 4">
    <name type="scientific">Galleria mellonella</name>
    <name type="common">Greater wax moth</name>
    <dbReference type="NCBI Taxonomy" id="7137"/>
    <lineage>
        <taxon>Eukaryota</taxon>
        <taxon>Metazoa</taxon>
        <taxon>Ecdysozoa</taxon>
        <taxon>Arthropoda</taxon>
        <taxon>Hexapoda</taxon>
        <taxon>Insecta</taxon>
        <taxon>Pterygota</taxon>
        <taxon>Neoptera</taxon>
        <taxon>Endopterygota</taxon>
        <taxon>Lepidoptera</taxon>
        <taxon>Glossata</taxon>
        <taxon>Ditrysia</taxon>
        <taxon>Pyraloidea</taxon>
        <taxon>Pyralidae</taxon>
        <taxon>Galleriinae</taxon>
        <taxon>Galleria</taxon>
    </lineage>
</organism>
<feature type="chain" id="PRO_5027109788" evidence="1">
    <location>
        <begin position="17"/>
        <end position="379"/>
    </location>
</feature>
<dbReference type="RefSeq" id="XP_026753329.1">
    <property type="nucleotide sequence ID" value="XM_026897528.3"/>
</dbReference>
<keyword evidence="1" id="KW-0732">Signal</keyword>